<feature type="compositionally biased region" description="Basic and acidic residues" evidence="1">
    <location>
        <begin position="952"/>
        <end position="963"/>
    </location>
</feature>
<feature type="region of interest" description="Disordered" evidence="1">
    <location>
        <begin position="827"/>
        <end position="895"/>
    </location>
</feature>
<feature type="region of interest" description="Disordered" evidence="1">
    <location>
        <begin position="927"/>
        <end position="1066"/>
    </location>
</feature>
<keyword evidence="3" id="KW-1185">Reference proteome</keyword>
<dbReference type="Proteomes" id="UP000654075">
    <property type="component" value="Unassembled WGS sequence"/>
</dbReference>
<evidence type="ECO:0000313" key="2">
    <source>
        <dbReference type="EMBL" id="CAE8612305.1"/>
    </source>
</evidence>
<feature type="region of interest" description="Disordered" evidence="1">
    <location>
        <begin position="616"/>
        <end position="706"/>
    </location>
</feature>
<protein>
    <recommendedName>
        <fullName evidence="4">Glycosyltransferase 2-like domain-containing protein</fullName>
    </recommendedName>
</protein>
<dbReference type="SUPFAM" id="SSF53448">
    <property type="entry name" value="Nucleotide-diphospho-sugar transferases"/>
    <property type="match status" value="1"/>
</dbReference>
<proteinExistence type="predicted"/>
<organism evidence="2 3">
    <name type="scientific">Polarella glacialis</name>
    <name type="common">Dinoflagellate</name>
    <dbReference type="NCBI Taxonomy" id="89957"/>
    <lineage>
        <taxon>Eukaryota</taxon>
        <taxon>Sar</taxon>
        <taxon>Alveolata</taxon>
        <taxon>Dinophyceae</taxon>
        <taxon>Suessiales</taxon>
        <taxon>Suessiaceae</taxon>
        <taxon>Polarella</taxon>
    </lineage>
</organism>
<feature type="compositionally biased region" description="Polar residues" evidence="1">
    <location>
        <begin position="972"/>
        <end position="984"/>
    </location>
</feature>
<gene>
    <name evidence="2" type="ORF">PGLA1383_LOCUS30102</name>
</gene>
<comment type="caution">
    <text evidence="2">The sequence shown here is derived from an EMBL/GenBank/DDBJ whole genome shotgun (WGS) entry which is preliminary data.</text>
</comment>
<sequence>MSVLALHLNFQGLDKVQPPAWSLGLKRNVACQLARGEIIAHFDDDDLYGPDYLCFMVGRLLQVMSKEGSAAGAHSPSRGLGPAAVTLAEWHLLDLSDMTFGFMDVKADPLVPPDQRRGWLYGWGFSYVFTRSAWELAPVPDVEWSEDISFYEELLRLKVPVMPIHLPDRSRGICAHSYHPKVNTSGGEFAGPLRCGDAVAEGPEDLKELLPFARAAAAALAARSTARLSDGESAPKQESDASVRVSLSEKKDFLQCRGKAWLRYRRQMEEQEQQEATGNGRASVLRASFSLRKPEVPQEVGSVATSSVALAERSPLALGSCLCCSMMGTEASDAVTTQFRDRAVIYTAHWALRPAVSPDDSTPPARSGGWPGAVKRLWQKFNAAAADDTSAFAFLHAIVGIVFTLTFPVTWAFMAPPLHAGQICIDMQFAMTILWPGSPRFALNLNPCQTVPTRATNLCQTMPTRANLRETRAKPAPVPADQARAKPAPNLRQTCAKPAPNLRQTCLNPQLLAKFRLHPSLRELIDSQMPLPISIQFWPPSLRPLPAASGKPADQPAVQFNKGGWELSEAAAGGYRRATVADLSPRRCRAPSPGRAVQLQGSLLASFAWDSSMGEAGDCASPARRLRGASPAGLMPDSASPARRLRGASPAGLRPDSGLVGADTAGTGTSSPRRLRSPSPASTVQPQLRGAALVQRQGADDASPRERIDPGLDALVHGGGRAAKIVAAFDASGPGSGRDGERRRVRASTSPGPRLSAHPAWAGPAEAMPPEAAAISFPSKRRALSPGTVMDQVIGNKHGRPSFEGNSRDSAGMPAHASPIAHNEIIQTELFGSPRRRKGNVHSSDGRTRGANAEVSSARNSIADATPRPQWCPGNDSSRASLRGSPRHTNGYGASVDLFGHSGQPQLKIEFPRQDGGLENAAEALKTETESSPIMFKAPDNPISLTGRPIHKPGEFSPRRRTDPIVPLAESESLSPYSPASRTRSPGRGQFSPEERGFMRDQSHKKQSLSVPGRADSVFHCNRRLKRNVESYPKDGAASKALQWNPTHEDNVGRRKSPSPPPRRQR</sequence>
<feature type="region of interest" description="Disordered" evidence="1">
    <location>
        <begin position="730"/>
        <end position="761"/>
    </location>
</feature>
<feature type="region of interest" description="Disordered" evidence="1">
    <location>
        <begin position="792"/>
        <end position="814"/>
    </location>
</feature>
<evidence type="ECO:0008006" key="4">
    <source>
        <dbReference type="Google" id="ProtNLM"/>
    </source>
</evidence>
<reference evidence="2" key="1">
    <citation type="submission" date="2021-02" db="EMBL/GenBank/DDBJ databases">
        <authorList>
            <person name="Dougan E. K."/>
            <person name="Rhodes N."/>
            <person name="Thang M."/>
            <person name="Chan C."/>
        </authorList>
    </citation>
    <scope>NUCLEOTIDE SEQUENCE</scope>
</reference>
<dbReference type="CDD" id="cd00761">
    <property type="entry name" value="Glyco_tranf_GTA_type"/>
    <property type="match status" value="1"/>
</dbReference>
<dbReference type="EMBL" id="CAJNNV010025107">
    <property type="protein sequence ID" value="CAE8612305.1"/>
    <property type="molecule type" value="Genomic_DNA"/>
</dbReference>
<accession>A0A813FF57</accession>
<feature type="compositionally biased region" description="Basic and acidic residues" evidence="1">
    <location>
        <begin position="993"/>
        <end position="1004"/>
    </location>
</feature>
<evidence type="ECO:0000313" key="3">
    <source>
        <dbReference type="Proteomes" id="UP000654075"/>
    </source>
</evidence>
<dbReference type="InterPro" id="IPR029044">
    <property type="entry name" value="Nucleotide-diphossugar_trans"/>
</dbReference>
<dbReference type="OrthoDB" id="415892at2759"/>
<name>A0A813FF57_POLGL</name>
<evidence type="ECO:0000256" key="1">
    <source>
        <dbReference type="SAM" id="MobiDB-lite"/>
    </source>
</evidence>
<dbReference type="AlphaFoldDB" id="A0A813FF57"/>